<dbReference type="PANTHER" id="PTHR21074">
    <property type="entry name" value="IQ AND UBIQUITIN-LIKE DOMAIN-CONTAINING PROTEIN"/>
    <property type="match status" value="1"/>
</dbReference>
<organism evidence="2 3">
    <name type="scientific">Diaphorina citri</name>
    <name type="common">Asian citrus psyllid</name>
    <dbReference type="NCBI Taxonomy" id="121845"/>
    <lineage>
        <taxon>Eukaryota</taxon>
        <taxon>Metazoa</taxon>
        <taxon>Ecdysozoa</taxon>
        <taxon>Arthropoda</taxon>
        <taxon>Hexapoda</taxon>
        <taxon>Insecta</taxon>
        <taxon>Pterygota</taxon>
        <taxon>Neoptera</taxon>
        <taxon>Paraneoptera</taxon>
        <taxon>Hemiptera</taxon>
        <taxon>Sternorrhyncha</taxon>
        <taxon>Psylloidea</taxon>
        <taxon>Psyllidae</taxon>
        <taxon>Diaphorininae</taxon>
        <taxon>Diaphorina</taxon>
    </lineage>
</organism>
<dbReference type="InterPro" id="IPR057887">
    <property type="entry name" value="IQUB_helical"/>
</dbReference>
<dbReference type="GO" id="GO:0031514">
    <property type="term" value="C:motile cilium"/>
    <property type="evidence" value="ECO:0007669"/>
    <property type="project" value="TreeGrafter"/>
</dbReference>
<dbReference type="GO" id="GO:0001669">
    <property type="term" value="C:acrosomal vesicle"/>
    <property type="evidence" value="ECO:0007669"/>
    <property type="project" value="TreeGrafter"/>
</dbReference>
<gene>
    <name evidence="3" type="primary">LOC113470821</name>
</gene>
<evidence type="ECO:0000313" key="3">
    <source>
        <dbReference type="RefSeq" id="XP_026685349.1"/>
    </source>
</evidence>
<dbReference type="RefSeq" id="XP_026685349.1">
    <property type="nucleotide sequence ID" value="XM_026829548.1"/>
</dbReference>
<dbReference type="AlphaFoldDB" id="A0A3Q0JA77"/>
<evidence type="ECO:0000313" key="2">
    <source>
        <dbReference type="Proteomes" id="UP000079169"/>
    </source>
</evidence>
<evidence type="ECO:0000259" key="1">
    <source>
        <dbReference type="Pfam" id="PF25805"/>
    </source>
</evidence>
<name>A0A3Q0JA77_DIACI</name>
<protein>
    <submittedName>
        <fullName evidence="3">Uncharacterized protein LOC113470821</fullName>
    </submittedName>
</protein>
<sequence length="188" mass="22249">MVNIEKLATEAKKPDLKEIAELEETAKPLTLNFKTKAPITISTVESQRGTQLKELYETLRRRDLSIEERIDFLLHIDRMLKNHRKELELTDRLLCLIHKEIDYLSHSIAQDKIETLRQRIELHFLKYIRSRDINPNMNKILDRRYPPDCGPNLLQCDHCFKVKHINKFQTESFSDTVLPTCKSCFDKE</sequence>
<proteinExistence type="predicted"/>
<dbReference type="STRING" id="121845.A0A3Q0JA77"/>
<dbReference type="PANTHER" id="PTHR21074:SF0">
    <property type="entry name" value="IQ AND UBIQUITIN-LIKE DOMAIN-CONTAINING PROTEIN"/>
    <property type="match status" value="1"/>
</dbReference>
<accession>A0A3Q0JA77</accession>
<dbReference type="Proteomes" id="UP000079169">
    <property type="component" value="Unplaced"/>
</dbReference>
<dbReference type="InterPro" id="IPR037695">
    <property type="entry name" value="IQUB"/>
</dbReference>
<dbReference type="GO" id="GO:0030317">
    <property type="term" value="P:flagellated sperm motility"/>
    <property type="evidence" value="ECO:0007669"/>
    <property type="project" value="TreeGrafter"/>
</dbReference>
<dbReference type="Pfam" id="PF25805">
    <property type="entry name" value="IQUB"/>
    <property type="match status" value="1"/>
</dbReference>
<dbReference type="KEGG" id="dci:113470821"/>
<reference evidence="3" key="1">
    <citation type="submission" date="2025-08" db="UniProtKB">
        <authorList>
            <consortium name="RefSeq"/>
        </authorList>
    </citation>
    <scope>IDENTIFICATION</scope>
</reference>
<feature type="domain" description="IQ motif and ubiquitin-like" evidence="1">
    <location>
        <begin position="20"/>
        <end position="142"/>
    </location>
</feature>
<dbReference type="PaxDb" id="121845-A0A3Q0JA77"/>
<dbReference type="GO" id="GO:0060271">
    <property type="term" value="P:cilium assembly"/>
    <property type="evidence" value="ECO:0007669"/>
    <property type="project" value="TreeGrafter"/>
</dbReference>
<keyword evidence="2" id="KW-1185">Reference proteome</keyword>
<dbReference type="GeneID" id="113470821"/>